<dbReference type="Proteomes" id="UP000828048">
    <property type="component" value="Chromosome 3"/>
</dbReference>
<sequence>MKQWRLLLPLPIRHAFLSPLAQVEITQIMKCFYHWCQFMLSPMRHNFRLNFSILLQNGIWWLGLILAFQDAIYLVDAVQGGEELMKACKPALESSYVTKVIHDCKRDSEALYFQFGIKLYNVVDTQVAYHLIEEQQGQKRSLDGCISFVGLLADRRYCGISYGEKKEIRTRLREYPNFWTFRPLSQMMVHAAADDVRFLPYIYHKMMEKLNESSLWKLAVRGALYCRCFCVSNNNYADWPSVPTIPDNLILEGNTPEEEILSVLHVPPGKMGCVIGRKGSSILTIKESCTAEIVMGGAKGPTDKVFIIGPVKQFPETLQNAWGGKSSQKEGFLLRASTGDLDLFLNSHSMDSFMGWEYNGPSLWTSHQQDNEESFMMPNSNCYVQAGNKMCFPEEIFPSIHDPQEVQPSSDHANSNSENESKTILQKLTPSLDSSNRVPMVFSECQDLWSFGSVSIVSSSDSMSKEPDNKPKSIKRGHGQIQPKFGASSSYFDLLHSDSSTAEGGFNLISSENPPKRKRKMHPSSSNISFQHQSSSVEEPDSEAIATMKEMIYRAAVFRPVNLGLEEVEKPKRKNVKISSDPQTMAARHRRERISDRIRVLQRLVPGGSKMDTASMLDEAANYLQFLRSQVEALETLGHHKLDLVNFPNTPSALAAFSPLMIPMQTLFPLQTTPRVIHHPNI</sequence>
<dbReference type="EMBL" id="CM037153">
    <property type="protein sequence ID" value="KAH7856969.1"/>
    <property type="molecule type" value="Genomic_DNA"/>
</dbReference>
<accession>A0ACB7YVT8</accession>
<comment type="caution">
    <text evidence="1">The sequence shown here is derived from an EMBL/GenBank/DDBJ whole genome shotgun (WGS) entry which is preliminary data.</text>
</comment>
<name>A0ACB7YVT8_9ERIC</name>
<proteinExistence type="predicted"/>
<reference evidence="1 2" key="1">
    <citation type="journal article" date="2021" name="Hortic Res">
        <title>High-quality reference genome and annotation aids understanding of berry development for evergreen blueberry (Vaccinium darrowii).</title>
        <authorList>
            <person name="Yu J."/>
            <person name="Hulse-Kemp A.M."/>
            <person name="Babiker E."/>
            <person name="Staton M."/>
        </authorList>
    </citation>
    <scope>NUCLEOTIDE SEQUENCE [LARGE SCALE GENOMIC DNA]</scope>
    <source>
        <strain evidence="2">cv. NJ 8807/NJ 8810</strain>
        <tissue evidence="1">Young leaf</tissue>
    </source>
</reference>
<protein>
    <submittedName>
        <fullName evidence="1">Uncharacterized protein</fullName>
    </submittedName>
</protein>
<evidence type="ECO:0000313" key="1">
    <source>
        <dbReference type="EMBL" id="KAH7856969.1"/>
    </source>
</evidence>
<evidence type="ECO:0000313" key="2">
    <source>
        <dbReference type="Proteomes" id="UP000828048"/>
    </source>
</evidence>
<gene>
    <name evidence="1" type="ORF">Vadar_007399</name>
</gene>
<keyword evidence="2" id="KW-1185">Reference proteome</keyword>
<organism evidence="1 2">
    <name type="scientific">Vaccinium darrowii</name>
    <dbReference type="NCBI Taxonomy" id="229202"/>
    <lineage>
        <taxon>Eukaryota</taxon>
        <taxon>Viridiplantae</taxon>
        <taxon>Streptophyta</taxon>
        <taxon>Embryophyta</taxon>
        <taxon>Tracheophyta</taxon>
        <taxon>Spermatophyta</taxon>
        <taxon>Magnoliopsida</taxon>
        <taxon>eudicotyledons</taxon>
        <taxon>Gunneridae</taxon>
        <taxon>Pentapetalae</taxon>
        <taxon>asterids</taxon>
        <taxon>Ericales</taxon>
        <taxon>Ericaceae</taxon>
        <taxon>Vaccinioideae</taxon>
        <taxon>Vaccinieae</taxon>
        <taxon>Vaccinium</taxon>
    </lineage>
</organism>